<dbReference type="RefSeq" id="WP_269880001.1">
    <property type="nucleotide sequence ID" value="NZ_JAQAGZ010000002.1"/>
</dbReference>
<evidence type="ECO:0000313" key="3">
    <source>
        <dbReference type="EMBL" id="MCZ8511602.1"/>
    </source>
</evidence>
<dbReference type="InterPro" id="IPR036390">
    <property type="entry name" value="WH_DNA-bd_sf"/>
</dbReference>
<evidence type="ECO:0000313" key="4">
    <source>
        <dbReference type="Proteomes" id="UP001527882"/>
    </source>
</evidence>
<dbReference type="SUPFAM" id="SSF46785">
    <property type="entry name" value="Winged helix' DNA-binding domain"/>
    <property type="match status" value="1"/>
</dbReference>
<dbReference type="InterPro" id="IPR001845">
    <property type="entry name" value="HTH_ArsR_DNA-bd_dom"/>
</dbReference>
<protein>
    <submittedName>
        <fullName evidence="3">Helix-turn-helix domain-containing protein</fullName>
    </submittedName>
</protein>
<evidence type="ECO:0000256" key="1">
    <source>
        <dbReference type="ARBA" id="ARBA00023125"/>
    </source>
</evidence>
<gene>
    <name evidence="3" type="ORF">O9H85_03960</name>
</gene>
<comment type="caution">
    <text evidence="3">The sequence shown here is derived from an EMBL/GenBank/DDBJ whole genome shotgun (WGS) entry which is preliminary data.</text>
</comment>
<dbReference type="CDD" id="cd00090">
    <property type="entry name" value="HTH_ARSR"/>
    <property type="match status" value="1"/>
</dbReference>
<dbReference type="InterPro" id="IPR036388">
    <property type="entry name" value="WH-like_DNA-bd_sf"/>
</dbReference>
<dbReference type="SMART" id="SM00418">
    <property type="entry name" value="HTH_ARSR"/>
    <property type="match status" value="1"/>
</dbReference>
<dbReference type="Gene3D" id="1.10.10.10">
    <property type="entry name" value="Winged helix-like DNA-binding domain superfamily/Winged helix DNA-binding domain"/>
    <property type="match status" value="1"/>
</dbReference>
<sequence>MLKLSIHKPEELAKVAHALSSEVRIHILQLLNNRNMNIIEIAEALNIPVSTAASNIRILEKSGLILTELHPGVRGVMKVCSRNFDDVLMALNPETHAQGNKNKFEIDMPVGHFVDCEVHPTCGMANTSQMIIPEDHPSSFFQPNRITAQLIWFRKGYVEYKFPLGAFNKAEIESLQFSLELCSEAPRYDNDWPSDITVCVNDTEIGTWMCPGDFGGRKGRLNPAWWPENSTQFGMLKTWKVDRSKSSVDDVPISDVTLVDLNISGADFISFKIGIKSDAVHKGGVNLFGKEFGDFDQDIKMTICYSD</sequence>
<organism evidence="3 4">
    <name type="scientific">Paenibacillus gyeongsangnamensis</name>
    <dbReference type="NCBI Taxonomy" id="3388067"/>
    <lineage>
        <taxon>Bacteria</taxon>
        <taxon>Bacillati</taxon>
        <taxon>Bacillota</taxon>
        <taxon>Bacilli</taxon>
        <taxon>Bacillales</taxon>
        <taxon>Paenibacillaceae</taxon>
        <taxon>Paenibacillus</taxon>
    </lineage>
</organism>
<dbReference type="Pfam" id="PF01022">
    <property type="entry name" value="HTH_5"/>
    <property type="match status" value="1"/>
</dbReference>
<dbReference type="EMBL" id="JAQAGZ010000002">
    <property type="protein sequence ID" value="MCZ8511602.1"/>
    <property type="molecule type" value="Genomic_DNA"/>
</dbReference>
<name>A0ABT4Q3Z8_9BACL</name>
<keyword evidence="4" id="KW-1185">Reference proteome</keyword>
<accession>A0ABT4Q3Z8</accession>
<feature type="domain" description="HTH arsR-type" evidence="2">
    <location>
        <begin position="14"/>
        <end position="82"/>
    </location>
</feature>
<dbReference type="InterPro" id="IPR011991">
    <property type="entry name" value="ArsR-like_HTH"/>
</dbReference>
<reference evidence="3 4" key="1">
    <citation type="submission" date="2022-12" db="EMBL/GenBank/DDBJ databases">
        <title>Draft genome sequence of Paenibacillus sp. dW9.</title>
        <authorList>
            <person name="Choi E.-W."/>
            <person name="Kim D.-U."/>
        </authorList>
    </citation>
    <scope>NUCLEOTIDE SEQUENCE [LARGE SCALE GENOMIC DNA]</scope>
    <source>
        <strain evidence="4">dW9</strain>
    </source>
</reference>
<proteinExistence type="predicted"/>
<dbReference type="Proteomes" id="UP001527882">
    <property type="component" value="Unassembled WGS sequence"/>
</dbReference>
<evidence type="ECO:0000259" key="2">
    <source>
        <dbReference type="SMART" id="SM00418"/>
    </source>
</evidence>
<keyword evidence="1" id="KW-0238">DNA-binding</keyword>